<evidence type="ECO:0000256" key="1">
    <source>
        <dbReference type="SAM" id="MobiDB-lite"/>
    </source>
</evidence>
<protein>
    <submittedName>
        <fullName evidence="3">Uncharacterized protein</fullName>
    </submittedName>
</protein>
<evidence type="ECO:0000256" key="2">
    <source>
        <dbReference type="SAM" id="Phobius"/>
    </source>
</evidence>
<name>A0AAV9PPU4_9PEZI</name>
<keyword evidence="2" id="KW-0812">Transmembrane</keyword>
<organism evidence="3 4">
    <name type="scientific">Saxophila tyrrhenica</name>
    <dbReference type="NCBI Taxonomy" id="1690608"/>
    <lineage>
        <taxon>Eukaryota</taxon>
        <taxon>Fungi</taxon>
        <taxon>Dikarya</taxon>
        <taxon>Ascomycota</taxon>
        <taxon>Pezizomycotina</taxon>
        <taxon>Dothideomycetes</taxon>
        <taxon>Dothideomycetidae</taxon>
        <taxon>Mycosphaerellales</taxon>
        <taxon>Extremaceae</taxon>
        <taxon>Saxophila</taxon>
    </lineage>
</organism>
<feature type="compositionally biased region" description="Pro residues" evidence="1">
    <location>
        <begin position="22"/>
        <end position="37"/>
    </location>
</feature>
<feature type="region of interest" description="Disordered" evidence="1">
    <location>
        <begin position="1"/>
        <end position="52"/>
    </location>
</feature>
<dbReference type="Proteomes" id="UP001337655">
    <property type="component" value="Unassembled WGS sequence"/>
</dbReference>
<keyword evidence="4" id="KW-1185">Reference proteome</keyword>
<feature type="compositionally biased region" description="Polar residues" evidence="1">
    <location>
        <begin position="1"/>
        <end position="10"/>
    </location>
</feature>
<dbReference type="RefSeq" id="XP_064662996.1">
    <property type="nucleotide sequence ID" value="XM_064798669.1"/>
</dbReference>
<keyword evidence="2" id="KW-1133">Transmembrane helix</keyword>
<sequence length="221" mass="23669">MPKTPVTQRSLVARMAATEAPAPAPVAPSAPPPPIPAATPATPTDGSSLLSANTADPKSEILNKHTIAWLVVIVVIVLASLVIISCLLCRCKRRRKKRMNAAGHSHHASLEVTDGRNIHSAWNKNAPHRPIDMLDQTRDGAVAISLMPLTKAAVRPAGYSKEVVPGVSVVEEEEDDAVSQLTPVYGRNRGATGMRREATGSRYHSVLSNAWKRISQIGKAY</sequence>
<reference evidence="3 4" key="1">
    <citation type="submission" date="2023-08" db="EMBL/GenBank/DDBJ databases">
        <title>Black Yeasts Isolated from many extreme environments.</title>
        <authorList>
            <person name="Coleine C."/>
            <person name="Stajich J.E."/>
            <person name="Selbmann L."/>
        </authorList>
    </citation>
    <scope>NUCLEOTIDE SEQUENCE [LARGE SCALE GENOMIC DNA]</scope>
    <source>
        <strain evidence="3 4">CCFEE 5935</strain>
    </source>
</reference>
<evidence type="ECO:0000313" key="3">
    <source>
        <dbReference type="EMBL" id="KAK5174327.1"/>
    </source>
</evidence>
<feature type="transmembrane region" description="Helical" evidence="2">
    <location>
        <begin position="67"/>
        <end position="89"/>
    </location>
</feature>
<gene>
    <name evidence="3" type="ORF">LTR77_001407</name>
</gene>
<dbReference type="GeneID" id="89922755"/>
<accession>A0AAV9PPU4</accession>
<keyword evidence="2" id="KW-0472">Membrane</keyword>
<dbReference type="AlphaFoldDB" id="A0AAV9PPU4"/>
<proteinExistence type="predicted"/>
<comment type="caution">
    <text evidence="3">The sequence shown here is derived from an EMBL/GenBank/DDBJ whole genome shotgun (WGS) entry which is preliminary data.</text>
</comment>
<dbReference type="EMBL" id="JAVRRT010000002">
    <property type="protein sequence ID" value="KAK5174327.1"/>
    <property type="molecule type" value="Genomic_DNA"/>
</dbReference>
<evidence type="ECO:0000313" key="4">
    <source>
        <dbReference type="Proteomes" id="UP001337655"/>
    </source>
</evidence>